<dbReference type="EMBL" id="JABEBT010000241">
    <property type="protein sequence ID" value="KAF7623484.1"/>
    <property type="molecule type" value="Genomic_DNA"/>
</dbReference>
<reference evidence="1" key="1">
    <citation type="journal article" date="2020" name="Ecol. Evol.">
        <title>Genome structure and content of the rice root-knot nematode (Meloidogyne graminicola).</title>
        <authorList>
            <person name="Phan N.T."/>
            <person name="Danchin E.G.J."/>
            <person name="Klopp C."/>
            <person name="Perfus-Barbeoch L."/>
            <person name="Kozlowski D.K."/>
            <person name="Koutsovoulos G.D."/>
            <person name="Lopez-Roques C."/>
            <person name="Bouchez O."/>
            <person name="Zahm M."/>
            <person name="Besnard G."/>
            <person name="Bellafiore S."/>
        </authorList>
    </citation>
    <scope>NUCLEOTIDE SEQUENCE</scope>
    <source>
        <strain evidence="1">VN-18</strain>
    </source>
</reference>
<protein>
    <submittedName>
        <fullName evidence="1">Uncharacterized protein</fullName>
    </submittedName>
</protein>
<sequence length="120" mass="13452">MSSILESVGMFLSLMPVHLTIQSRCIISADQAVHFCGFAEEVNKPPILPHLNGFVKKGIDTSCTDAATNNERSGLVAPPVISKCYSSGLWHLFRPDNFKDFIRQYRNHGKPYPRNETEIC</sequence>
<keyword evidence="2" id="KW-1185">Reference proteome</keyword>
<gene>
    <name evidence="1" type="ORF">Mgra_00010219</name>
</gene>
<organism evidence="1 2">
    <name type="scientific">Meloidogyne graminicola</name>
    <dbReference type="NCBI Taxonomy" id="189291"/>
    <lineage>
        <taxon>Eukaryota</taxon>
        <taxon>Metazoa</taxon>
        <taxon>Ecdysozoa</taxon>
        <taxon>Nematoda</taxon>
        <taxon>Chromadorea</taxon>
        <taxon>Rhabditida</taxon>
        <taxon>Tylenchina</taxon>
        <taxon>Tylenchomorpha</taxon>
        <taxon>Tylenchoidea</taxon>
        <taxon>Meloidogynidae</taxon>
        <taxon>Meloidogyninae</taxon>
        <taxon>Meloidogyne</taxon>
    </lineage>
</organism>
<dbReference type="AlphaFoldDB" id="A0A8S9ZB75"/>
<dbReference type="Proteomes" id="UP000605970">
    <property type="component" value="Unassembled WGS sequence"/>
</dbReference>
<evidence type="ECO:0000313" key="1">
    <source>
        <dbReference type="EMBL" id="KAF7623484.1"/>
    </source>
</evidence>
<proteinExistence type="predicted"/>
<evidence type="ECO:0000313" key="2">
    <source>
        <dbReference type="Proteomes" id="UP000605970"/>
    </source>
</evidence>
<accession>A0A8S9ZB75</accession>
<comment type="caution">
    <text evidence="1">The sequence shown here is derived from an EMBL/GenBank/DDBJ whole genome shotgun (WGS) entry which is preliminary data.</text>
</comment>
<name>A0A8S9ZB75_9BILA</name>